<feature type="region of interest" description="Disordered" evidence="1">
    <location>
        <begin position="96"/>
        <end position="458"/>
    </location>
</feature>
<sequence>MDAAAKTVESLSQHILPERPHHLSYSPHWRFRPRPDDAAHGGGGGASRFEEWYNTRLQYMTLVSHADRGTLLTRPYYDMREEPPKPVPREVSALANAAGDKKKKLSLSDYKNKKTGAPSSASPPEPAIAKRSDGERAASAAAAPDAVPAALTPNNGGPKPTLDPDRPTPEVRRPEGSKPQAPQSSTSVDGKPRQPREGAVDTRLPPKPPSLPPKPPSPAARKRVADVDDEPRAPKRPKPDDRRPVDDKPTCNRDEAQRRKERPQHNPRDAPPRRDDRPAPPSSLPNGRSLLKGAMSSTRNPSPAARPRGDSVNGVRPNPTGGNRTTPTKPDASKASVPPLLSPLHLSFDGRERNHAADDDSNPKRERRKRDGFGDVGTLSKTKKLDSASGTKKNKPLLEIPPLLSPTLPPAVEAELLRRKKASPESAEDKCKDGRDALGIKKRPSADNDDEEPNRLNHRRRLIVVLSIPKGLRSAVKRILASPTGRKDAQGHELERGHAVSNEAAQPTQARKRPASSADAPAESMAAKRPRTSDVPPSFSRVAATPSTPSKKSTAMSRVSSCNSLAQTPGEAVNATPTAPVPVDRRPNGQDAPGNRPDRPEIRTLAEKEDRLNRKGKSLKHDADLTMRNHRSPNATSMKGKPGESKVKLGYVVSVESIIAFVMGFQAQNLGRTMMNRRPDHSGWASMFPLLEFLQNEIARDGLGNWRPLHALLLLLHAVCVDELLKCYASFDNLPTYVTFDSLMRLERKKARLWPMIREAVASVESPALRVDVGFLYTVDDITYSALRILRKWCAEEKVDWTPEPMLRDFWPIKAGHTCKSTD</sequence>
<dbReference type="OrthoDB" id="284473at2759"/>
<dbReference type="AlphaFoldDB" id="A0A2K3QLW4"/>
<organism evidence="2 3">
    <name type="scientific">Tolypocladium capitatum</name>
    <dbReference type="NCBI Taxonomy" id="45235"/>
    <lineage>
        <taxon>Eukaryota</taxon>
        <taxon>Fungi</taxon>
        <taxon>Dikarya</taxon>
        <taxon>Ascomycota</taxon>
        <taxon>Pezizomycotina</taxon>
        <taxon>Sordariomycetes</taxon>
        <taxon>Hypocreomycetidae</taxon>
        <taxon>Hypocreales</taxon>
        <taxon>Ophiocordycipitaceae</taxon>
        <taxon>Tolypocladium</taxon>
    </lineage>
</organism>
<evidence type="ECO:0000313" key="2">
    <source>
        <dbReference type="EMBL" id="PNY28521.1"/>
    </source>
</evidence>
<reference evidence="2 3" key="1">
    <citation type="submission" date="2017-08" db="EMBL/GenBank/DDBJ databases">
        <title>Harnessing the power of phylogenomics to disentangle the directionality and signatures of interkingdom host jumping in the parasitic fungal genus Tolypocladium.</title>
        <authorList>
            <person name="Quandt C.A."/>
            <person name="Patterson W."/>
            <person name="Spatafora J.W."/>
        </authorList>
    </citation>
    <scope>NUCLEOTIDE SEQUENCE [LARGE SCALE GENOMIC DNA]</scope>
    <source>
        <strain evidence="2 3">CBS 113982</strain>
    </source>
</reference>
<name>A0A2K3QLW4_9HYPO</name>
<feature type="compositionally biased region" description="Basic and acidic residues" evidence="1">
    <location>
        <begin position="596"/>
        <end position="613"/>
    </location>
</feature>
<keyword evidence="3" id="KW-1185">Reference proteome</keyword>
<proteinExistence type="predicted"/>
<feature type="compositionally biased region" description="Basic and acidic residues" evidence="1">
    <location>
        <begin position="485"/>
        <end position="498"/>
    </location>
</feature>
<feature type="compositionally biased region" description="Polar residues" evidence="1">
    <location>
        <begin position="545"/>
        <end position="567"/>
    </location>
</feature>
<feature type="compositionally biased region" description="Basic and acidic residues" evidence="1">
    <location>
        <begin position="190"/>
        <end position="200"/>
    </location>
</feature>
<accession>A0A2K3QLW4</accession>
<feature type="compositionally biased region" description="Basic and acidic residues" evidence="1">
    <location>
        <begin position="223"/>
        <end position="278"/>
    </location>
</feature>
<feature type="compositionally biased region" description="Basic and acidic residues" evidence="1">
    <location>
        <begin position="162"/>
        <end position="176"/>
    </location>
</feature>
<dbReference type="EMBL" id="NRSZ01000250">
    <property type="protein sequence ID" value="PNY28521.1"/>
    <property type="molecule type" value="Genomic_DNA"/>
</dbReference>
<feature type="compositionally biased region" description="Basic and acidic residues" evidence="1">
    <location>
        <begin position="348"/>
        <end position="373"/>
    </location>
</feature>
<dbReference type="Proteomes" id="UP000236621">
    <property type="component" value="Unassembled WGS sequence"/>
</dbReference>
<feature type="compositionally biased region" description="Basic and acidic residues" evidence="1">
    <location>
        <begin position="427"/>
        <end position="439"/>
    </location>
</feature>
<feature type="compositionally biased region" description="Pro residues" evidence="1">
    <location>
        <begin position="205"/>
        <end position="218"/>
    </location>
</feature>
<comment type="caution">
    <text evidence="2">The sequence shown here is derived from an EMBL/GenBank/DDBJ whole genome shotgun (WGS) entry which is preliminary data.</text>
</comment>
<feature type="compositionally biased region" description="Low complexity" evidence="1">
    <location>
        <begin position="316"/>
        <end position="347"/>
    </location>
</feature>
<evidence type="ECO:0000256" key="1">
    <source>
        <dbReference type="SAM" id="MobiDB-lite"/>
    </source>
</evidence>
<evidence type="ECO:0000313" key="3">
    <source>
        <dbReference type="Proteomes" id="UP000236621"/>
    </source>
</evidence>
<gene>
    <name evidence="2" type="ORF">TCAP_01555</name>
</gene>
<protein>
    <submittedName>
        <fullName evidence="2">Uncharacterized protein</fullName>
    </submittedName>
</protein>
<feature type="region of interest" description="Disordered" evidence="1">
    <location>
        <begin position="483"/>
        <end position="613"/>
    </location>
</feature>
<feature type="compositionally biased region" description="Low complexity" evidence="1">
    <location>
        <begin position="137"/>
        <end position="150"/>
    </location>
</feature>
<dbReference type="STRING" id="45235.A0A2K3QLW4"/>